<dbReference type="OrthoDB" id="8759980at2"/>
<accession>A0A4P8HSR9</accession>
<dbReference type="RefSeq" id="WP_137315736.1">
    <property type="nucleotide sequence ID" value="NZ_CP040017.1"/>
</dbReference>
<dbReference type="AlphaFoldDB" id="A0A4P8HSR9"/>
<evidence type="ECO:0000313" key="4">
    <source>
        <dbReference type="EMBL" id="QCP12919.1"/>
    </source>
</evidence>
<dbReference type="InterPro" id="IPR013424">
    <property type="entry name" value="Ice-binding_C"/>
</dbReference>
<dbReference type="NCBIfam" id="TIGR02595">
    <property type="entry name" value="PEP_CTERM"/>
    <property type="match status" value="1"/>
</dbReference>
<dbReference type="Pfam" id="PF07589">
    <property type="entry name" value="PEP-CTERM"/>
    <property type="match status" value="1"/>
</dbReference>
<protein>
    <submittedName>
        <fullName evidence="4">PEP-CTERM sorting domain-containing protein</fullName>
    </submittedName>
</protein>
<gene>
    <name evidence="4" type="ORF">FCL38_22585</name>
    <name evidence="3" type="ORF">FHS02_003617</name>
</gene>
<evidence type="ECO:0000259" key="2">
    <source>
        <dbReference type="Pfam" id="PF07589"/>
    </source>
</evidence>
<keyword evidence="1" id="KW-0732">Signal</keyword>
<dbReference type="EMBL" id="CP040017">
    <property type="protein sequence ID" value="QCP12919.1"/>
    <property type="molecule type" value="Genomic_DNA"/>
</dbReference>
<reference evidence="3 6" key="2">
    <citation type="submission" date="2020-08" db="EMBL/GenBank/DDBJ databases">
        <title>Genomic Encyclopedia of Type Strains, Phase III (KMG-III): the genomes of soil and plant-associated and newly described type strains.</title>
        <authorList>
            <person name="Whitman W."/>
        </authorList>
    </citation>
    <scope>NUCLEOTIDE SEQUENCE [LARGE SCALE GENOMIC DNA]</scope>
    <source>
        <strain evidence="3 6">CECT 7753</strain>
    </source>
</reference>
<evidence type="ECO:0000313" key="3">
    <source>
        <dbReference type="EMBL" id="MBB3222779.1"/>
    </source>
</evidence>
<organism evidence="3 6">
    <name type="scientific">Pseudoduganella umbonata</name>
    <dbReference type="NCBI Taxonomy" id="864828"/>
    <lineage>
        <taxon>Bacteria</taxon>
        <taxon>Pseudomonadati</taxon>
        <taxon>Pseudomonadota</taxon>
        <taxon>Betaproteobacteria</taxon>
        <taxon>Burkholderiales</taxon>
        <taxon>Oxalobacteraceae</taxon>
        <taxon>Telluria group</taxon>
        <taxon>Pseudoduganella</taxon>
    </lineage>
</organism>
<evidence type="ECO:0000256" key="1">
    <source>
        <dbReference type="SAM" id="SignalP"/>
    </source>
</evidence>
<dbReference type="EMBL" id="JACHXS010000007">
    <property type="protein sequence ID" value="MBB3222779.1"/>
    <property type="molecule type" value="Genomic_DNA"/>
</dbReference>
<sequence length="259" mass="27518">MKRHQAMALAAILCAAAGATHADNLAFGTSGINFHVVDLTPDDGATAGFAVTDTWSELDASLIRPQGYRSHETEVLGLRNFTAETTIYGAHAGIGVSTVLGDSTVTYSEPALTYTFASVRGLQEITLTVKANSQLVVDGNTFTQLSGWNAANEFEGGVSLTLRPGPSGTYEDPFSELVRPIDYSAGVDAVQPFQLTYANSTAEDATIRLQIRDYFYYSVDGAVLAPVPEPATYALLGVGLLVVGAAARRRKPGKHDRRA</sequence>
<feature type="chain" id="PRO_5044607448" evidence="1">
    <location>
        <begin position="23"/>
        <end position="259"/>
    </location>
</feature>
<evidence type="ECO:0000313" key="6">
    <source>
        <dbReference type="Proteomes" id="UP000584325"/>
    </source>
</evidence>
<dbReference type="Proteomes" id="UP000584325">
    <property type="component" value="Unassembled WGS sequence"/>
</dbReference>
<reference evidence="4 5" key="1">
    <citation type="submission" date="2019-05" db="EMBL/GenBank/DDBJ databases">
        <title>Draft Genome Sequences of Six Type Strains of the Genus Massilia.</title>
        <authorList>
            <person name="Miess H."/>
            <person name="Frediansyhah A."/>
            <person name="Gross H."/>
        </authorList>
    </citation>
    <scope>NUCLEOTIDE SEQUENCE [LARGE SCALE GENOMIC DNA]</scope>
    <source>
        <strain evidence="4 5">DSMZ 26121</strain>
    </source>
</reference>
<feature type="domain" description="Ice-binding protein C-terminal" evidence="2">
    <location>
        <begin position="226"/>
        <end position="250"/>
    </location>
</feature>
<proteinExistence type="predicted"/>
<keyword evidence="5" id="KW-1185">Reference proteome</keyword>
<evidence type="ECO:0000313" key="5">
    <source>
        <dbReference type="Proteomes" id="UP000298763"/>
    </source>
</evidence>
<feature type="signal peptide" evidence="1">
    <location>
        <begin position="1"/>
        <end position="22"/>
    </location>
</feature>
<name>A0A4P8HSR9_9BURK</name>
<dbReference type="Proteomes" id="UP000298763">
    <property type="component" value="Chromosome"/>
</dbReference>